<name>A0A377C6U2_ECOLX</name>
<dbReference type="GO" id="GO:0008976">
    <property type="term" value="F:polyphosphate kinase activity"/>
    <property type="evidence" value="ECO:0007669"/>
    <property type="project" value="UniProtKB-EC"/>
</dbReference>
<evidence type="ECO:0000313" key="3">
    <source>
        <dbReference type="Proteomes" id="UP000254088"/>
    </source>
</evidence>
<dbReference type="EC" id="2.7.4.1" evidence="2"/>
<feature type="domain" description="Polyphosphate kinase C-terminal" evidence="1">
    <location>
        <begin position="3"/>
        <end position="129"/>
    </location>
</feature>
<dbReference type="InterPro" id="IPR003414">
    <property type="entry name" value="PP_kinase"/>
</dbReference>
<keyword evidence="2" id="KW-0808">Transferase</keyword>
<gene>
    <name evidence="2" type="primary">ppk_1</name>
    <name evidence="2" type="ORF">NCTC10429_02156</name>
</gene>
<proteinExistence type="predicted"/>
<organism evidence="2 3">
    <name type="scientific">Escherichia coli</name>
    <dbReference type="NCBI Taxonomy" id="562"/>
    <lineage>
        <taxon>Bacteria</taxon>
        <taxon>Pseudomonadati</taxon>
        <taxon>Pseudomonadota</taxon>
        <taxon>Gammaproteobacteria</taxon>
        <taxon>Enterobacterales</taxon>
        <taxon>Enterobacteriaceae</taxon>
        <taxon>Escherichia</taxon>
    </lineage>
</organism>
<dbReference type="EMBL" id="UGEX01000001">
    <property type="protein sequence ID" value="STL86235.1"/>
    <property type="molecule type" value="Genomic_DNA"/>
</dbReference>
<sequence>MIRLYAASSSGVPVNLLVRGMCSLIPNLEGISDNIRAISIVDRYLEHDRVYIFENGGDKKVYLSSADWMTRNIDYRIEVATPLLDPRLKQRVLDIIDILFSDTVKARYIDKELSNRYVPRGNRRKVRAQLAIYDYIKSLETT</sequence>
<dbReference type="GO" id="GO:0006799">
    <property type="term" value="P:polyphosphate biosynthetic process"/>
    <property type="evidence" value="ECO:0007669"/>
    <property type="project" value="InterPro"/>
</dbReference>
<dbReference type="GO" id="GO:0009358">
    <property type="term" value="C:polyphosphate kinase complex"/>
    <property type="evidence" value="ECO:0007669"/>
    <property type="project" value="InterPro"/>
</dbReference>
<dbReference type="InterPro" id="IPR025200">
    <property type="entry name" value="PPK_C_dom2"/>
</dbReference>
<keyword evidence="2" id="KW-0418">Kinase</keyword>
<evidence type="ECO:0000259" key="1">
    <source>
        <dbReference type="Pfam" id="PF13090"/>
    </source>
</evidence>
<dbReference type="Proteomes" id="UP000254088">
    <property type="component" value="Unassembled WGS sequence"/>
</dbReference>
<dbReference type="AlphaFoldDB" id="A0A377C6U2"/>
<dbReference type="PANTHER" id="PTHR30218:SF0">
    <property type="entry name" value="POLYPHOSPHATE KINASE"/>
    <property type="match status" value="1"/>
</dbReference>
<dbReference type="Pfam" id="PF13090">
    <property type="entry name" value="PP_kinase_C"/>
    <property type="match status" value="1"/>
</dbReference>
<dbReference type="SUPFAM" id="SSF56024">
    <property type="entry name" value="Phospholipase D/nuclease"/>
    <property type="match status" value="1"/>
</dbReference>
<protein>
    <submittedName>
        <fullName evidence="2">Polyphosphate kinase</fullName>
        <ecNumber evidence="2">2.7.4.1</ecNumber>
    </submittedName>
</protein>
<dbReference type="PANTHER" id="PTHR30218">
    <property type="entry name" value="POLYPHOSPHATE KINASE"/>
    <property type="match status" value="1"/>
</dbReference>
<dbReference type="Gene3D" id="3.30.870.10">
    <property type="entry name" value="Endonuclease Chain A"/>
    <property type="match status" value="1"/>
</dbReference>
<reference evidence="2 3" key="1">
    <citation type="submission" date="2018-06" db="EMBL/GenBank/DDBJ databases">
        <authorList>
            <consortium name="Pathogen Informatics"/>
            <person name="Doyle S."/>
        </authorList>
    </citation>
    <scope>NUCLEOTIDE SEQUENCE [LARGE SCALE GENOMIC DNA]</scope>
    <source>
        <strain evidence="2 3">NCTC10429</strain>
    </source>
</reference>
<evidence type="ECO:0000313" key="2">
    <source>
        <dbReference type="EMBL" id="STL86235.1"/>
    </source>
</evidence>
<accession>A0A377C6U2</accession>